<dbReference type="EMBL" id="GBXM01032800">
    <property type="protein sequence ID" value="JAH75777.1"/>
    <property type="molecule type" value="Transcribed_RNA"/>
</dbReference>
<organism evidence="1">
    <name type="scientific">Anguilla anguilla</name>
    <name type="common">European freshwater eel</name>
    <name type="synonym">Muraena anguilla</name>
    <dbReference type="NCBI Taxonomy" id="7936"/>
    <lineage>
        <taxon>Eukaryota</taxon>
        <taxon>Metazoa</taxon>
        <taxon>Chordata</taxon>
        <taxon>Craniata</taxon>
        <taxon>Vertebrata</taxon>
        <taxon>Euteleostomi</taxon>
        <taxon>Actinopterygii</taxon>
        <taxon>Neopterygii</taxon>
        <taxon>Teleostei</taxon>
        <taxon>Anguilliformes</taxon>
        <taxon>Anguillidae</taxon>
        <taxon>Anguilla</taxon>
    </lineage>
</organism>
<sequence>MGTWYPQLMCSKRPVACCEYWLAFLGPNPLNAVILEHEYLFS</sequence>
<reference evidence="1" key="2">
    <citation type="journal article" date="2015" name="Fish Shellfish Immunol.">
        <title>Early steps in the European eel (Anguilla anguilla)-Vibrio vulnificus interaction in the gills: Role of the RtxA13 toxin.</title>
        <authorList>
            <person name="Callol A."/>
            <person name="Pajuelo D."/>
            <person name="Ebbesson L."/>
            <person name="Teles M."/>
            <person name="MacKenzie S."/>
            <person name="Amaro C."/>
        </authorList>
    </citation>
    <scope>NUCLEOTIDE SEQUENCE</scope>
</reference>
<protein>
    <submittedName>
        <fullName evidence="1">Uncharacterized protein</fullName>
    </submittedName>
</protein>
<evidence type="ECO:0000313" key="1">
    <source>
        <dbReference type="EMBL" id="JAH75777.1"/>
    </source>
</evidence>
<accession>A0A0E9VCK9</accession>
<proteinExistence type="predicted"/>
<reference evidence="1" key="1">
    <citation type="submission" date="2014-11" db="EMBL/GenBank/DDBJ databases">
        <authorList>
            <person name="Amaro Gonzalez C."/>
        </authorList>
    </citation>
    <scope>NUCLEOTIDE SEQUENCE</scope>
</reference>
<dbReference type="AlphaFoldDB" id="A0A0E9VCK9"/>
<name>A0A0E9VCK9_ANGAN</name>